<sequence>MQGLVSIVVPVYNSEKTIDRCIKSILNQTYSAVEIILIDDGSTDSSRKICQKYIDSKDIHYYYQENKGVSAARNYGIQLCHGEMIGFIDSDDYVKPTYIEELYDETVDLSLCSCADTLEDGKVIKKSETPMEGVYDKINLDFIEVYKTGLLGVCWGKLFKKSLLQELEFNENLMVCEDTLLVNQYYAKAQKIKFVKNINYLYTVGNANSLNNSKYSIKLLDMHRMANEEALKCLKEDGTFTKKDLNFKRDLFLMYYADYFYYYLFQSTDKWKMRKKILSELYQKVYFKELEAQIHKILATESKKYRKILLLKKPSVELFICQIIKQCQKRKDKK</sequence>
<evidence type="ECO:0000256" key="1">
    <source>
        <dbReference type="ARBA" id="ARBA00022676"/>
    </source>
</evidence>
<dbReference type="SUPFAM" id="SSF53448">
    <property type="entry name" value="Nucleotide-diphospho-sugar transferases"/>
    <property type="match status" value="1"/>
</dbReference>
<evidence type="ECO:0000313" key="5">
    <source>
        <dbReference type="Proteomes" id="UP000049472"/>
    </source>
</evidence>
<dbReference type="PANTHER" id="PTHR22916:SF51">
    <property type="entry name" value="GLYCOSYLTRANSFERASE EPSH-RELATED"/>
    <property type="match status" value="1"/>
</dbReference>
<keyword evidence="1" id="KW-0328">Glycosyltransferase</keyword>
<accession>A0A0M6WYN1</accession>
<dbReference type="RefSeq" id="WP_055062666.1">
    <property type="nucleotide sequence ID" value="NZ_CP100127.1"/>
</dbReference>
<dbReference type="EMBL" id="CVRQ01000053">
    <property type="protein sequence ID" value="CRL41807.1"/>
    <property type="molecule type" value="Genomic_DNA"/>
</dbReference>
<evidence type="ECO:0000256" key="2">
    <source>
        <dbReference type="ARBA" id="ARBA00022679"/>
    </source>
</evidence>
<gene>
    <name evidence="4" type="ORF">T1815_27921</name>
</gene>
<name>A0A0M6WYN1_9FIRM</name>
<dbReference type="InterPro" id="IPR029044">
    <property type="entry name" value="Nucleotide-diphossugar_trans"/>
</dbReference>
<organism evidence="4 5">
    <name type="scientific">Agathobacter rectalis</name>
    <dbReference type="NCBI Taxonomy" id="39491"/>
    <lineage>
        <taxon>Bacteria</taxon>
        <taxon>Bacillati</taxon>
        <taxon>Bacillota</taxon>
        <taxon>Clostridia</taxon>
        <taxon>Lachnospirales</taxon>
        <taxon>Lachnospiraceae</taxon>
        <taxon>Agathobacter</taxon>
    </lineage>
</organism>
<feature type="domain" description="Glycosyltransferase 2-like" evidence="3">
    <location>
        <begin position="6"/>
        <end position="108"/>
    </location>
</feature>
<keyword evidence="5" id="KW-1185">Reference proteome</keyword>
<dbReference type="Pfam" id="PF00535">
    <property type="entry name" value="Glycos_transf_2"/>
    <property type="match status" value="1"/>
</dbReference>
<dbReference type="PANTHER" id="PTHR22916">
    <property type="entry name" value="GLYCOSYLTRANSFERASE"/>
    <property type="match status" value="1"/>
</dbReference>
<dbReference type="CDD" id="cd00761">
    <property type="entry name" value="Glyco_tranf_GTA_type"/>
    <property type="match status" value="1"/>
</dbReference>
<dbReference type="InterPro" id="IPR001173">
    <property type="entry name" value="Glyco_trans_2-like"/>
</dbReference>
<dbReference type="AlphaFoldDB" id="A0A0M6WYN1"/>
<protein>
    <recommendedName>
        <fullName evidence="3">Glycosyltransferase 2-like domain-containing protein</fullName>
    </recommendedName>
</protein>
<reference evidence="5" key="1">
    <citation type="submission" date="2015-05" db="EMBL/GenBank/DDBJ databases">
        <authorList>
            <consortium name="Pathogen Informatics"/>
        </authorList>
    </citation>
    <scope>NUCLEOTIDE SEQUENCE [LARGE SCALE GENOMIC DNA]</scope>
    <source>
        <strain evidence="5">T1-815</strain>
    </source>
</reference>
<dbReference type="GO" id="GO:0016757">
    <property type="term" value="F:glycosyltransferase activity"/>
    <property type="evidence" value="ECO:0007669"/>
    <property type="project" value="UniProtKB-KW"/>
</dbReference>
<evidence type="ECO:0000259" key="3">
    <source>
        <dbReference type="Pfam" id="PF00535"/>
    </source>
</evidence>
<proteinExistence type="predicted"/>
<evidence type="ECO:0000313" key="4">
    <source>
        <dbReference type="EMBL" id="CRL41807.1"/>
    </source>
</evidence>
<keyword evidence="2" id="KW-0808">Transferase</keyword>
<dbReference type="Gene3D" id="3.90.550.10">
    <property type="entry name" value="Spore Coat Polysaccharide Biosynthesis Protein SpsA, Chain A"/>
    <property type="match status" value="1"/>
</dbReference>
<dbReference type="Proteomes" id="UP000049472">
    <property type="component" value="Unassembled WGS sequence"/>
</dbReference>